<dbReference type="Proteomes" id="UP001178507">
    <property type="component" value="Unassembled WGS sequence"/>
</dbReference>
<feature type="region of interest" description="Disordered" evidence="1">
    <location>
        <begin position="1"/>
        <end position="23"/>
    </location>
</feature>
<protein>
    <submittedName>
        <fullName evidence="2">Uncharacterized protein</fullName>
    </submittedName>
</protein>
<sequence>MEWNISSAPGGVDAEKWTPEAGDKELEAVVRDTLLTGDQDKVLKELTSRKPSLSAKALRPKVRAMHNAVTRIIPADKWEKTEGVRRSKQKKDESGSSAFLKNIERVCAKVNSSVDDQTRRLFSHNCAGVDRPKERQVEIDIQNRACPSGSKRLMDKRWKSACCRGMRQAGLALVRLHEGNSMPDSVGARLTALEKAEQILVSHLTYQKLRLPHFAKFCLAAVELSHTS</sequence>
<dbReference type="EMBL" id="CAUJNA010000824">
    <property type="protein sequence ID" value="CAJ1381595.1"/>
    <property type="molecule type" value="Genomic_DNA"/>
</dbReference>
<keyword evidence="3" id="KW-1185">Reference proteome</keyword>
<reference evidence="2" key="1">
    <citation type="submission" date="2023-08" db="EMBL/GenBank/DDBJ databases">
        <authorList>
            <person name="Chen Y."/>
            <person name="Shah S."/>
            <person name="Dougan E. K."/>
            <person name="Thang M."/>
            <person name="Chan C."/>
        </authorList>
    </citation>
    <scope>NUCLEOTIDE SEQUENCE</scope>
</reference>
<feature type="compositionally biased region" description="Basic and acidic residues" evidence="1">
    <location>
        <begin position="13"/>
        <end position="23"/>
    </location>
</feature>
<evidence type="ECO:0000313" key="2">
    <source>
        <dbReference type="EMBL" id="CAJ1381595.1"/>
    </source>
</evidence>
<comment type="caution">
    <text evidence="2">The sequence shown here is derived from an EMBL/GenBank/DDBJ whole genome shotgun (WGS) entry which is preliminary data.</text>
</comment>
<evidence type="ECO:0000313" key="3">
    <source>
        <dbReference type="Proteomes" id="UP001178507"/>
    </source>
</evidence>
<proteinExistence type="predicted"/>
<organism evidence="2 3">
    <name type="scientific">Effrenium voratum</name>
    <dbReference type="NCBI Taxonomy" id="2562239"/>
    <lineage>
        <taxon>Eukaryota</taxon>
        <taxon>Sar</taxon>
        <taxon>Alveolata</taxon>
        <taxon>Dinophyceae</taxon>
        <taxon>Suessiales</taxon>
        <taxon>Symbiodiniaceae</taxon>
        <taxon>Effrenium</taxon>
    </lineage>
</organism>
<dbReference type="AlphaFoldDB" id="A0AA36I7L2"/>
<gene>
    <name evidence="2" type="ORF">EVOR1521_LOCUS9231</name>
</gene>
<evidence type="ECO:0000256" key="1">
    <source>
        <dbReference type="SAM" id="MobiDB-lite"/>
    </source>
</evidence>
<accession>A0AA36I7L2</accession>
<name>A0AA36I7L2_9DINO</name>